<keyword evidence="8" id="KW-0812">Transmembrane</keyword>
<dbReference type="EMBL" id="CACVAT010000427">
    <property type="protein sequence ID" value="CAA6826594.1"/>
    <property type="molecule type" value="Genomic_DNA"/>
</dbReference>
<dbReference type="CDD" id="cd07332">
    <property type="entry name" value="M48C_Oma1_like"/>
    <property type="match status" value="1"/>
</dbReference>
<feature type="domain" description="DUF7092" evidence="10">
    <location>
        <begin position="3"/>
        <end position="79"/>
    </location>
</feature>
<dbReference type="AlphaFoldDB" id="A0A6S6U4H0"/>
<gene>
    <name evidence="11" type="ORF">HELGO_WM46397</name>
</gene>
<evidence type="ECO:0000256" key="7">
    <source>
        <dbReference type="SAM" id="MobiDB-lite"/>
    </source>
</evidence>
<dbReference type="PANTHER" id="PTHR22726:SF1">
    <property type="entry name" value="METALLOENDOPEPTIDASE OMA1, MITOCHONDRIAL"/>
    <property type="match status" value="1"/>
</dbReference>
<keyword evidence="8" id="KW-1133">Transmembrane helix</keyword>
<evidence type="ECO:0000256" key="2">
    <source>
        <dbReference type="ARBA" id="ARBA00022723"/>
    </source>
</evidence>
<dbReference type="GO" id="GO:0016020">
    <property type="term" value="C:membrane"/>
    <property type="evidence" value="ECO:0007669"/>
    <property type="project" value="TreeGrafter"/>
</dbReference>
<dbReference type="GO" id="GO:0004222">
    <property type="term" value="F:metalloendopeptidase activity"/>
    <property type="evidence" value="ECO:0007669"/>
    <property type="project" value="InterPro"/>
</dbReference>
<keyword evidence="8" id="KW-0472">Membrane</keyword>
<keyword evidence="2" id="KW-0479">Metal-binding</keyword>
<comment type="similarity">
    <text evidence="6">Belongs to the peptidase M48 family.</text>
</comment>
<dbReference type="Pfam" id="PF23368">
    <property type="entry name" value="DUF7092"/>
    <property type="match status" value="1"/>
</dbReference>
<dbReference type="InterPro" id="IPR051156">
    <property type="entry name" value="Mito/Outer_Membr_Metalloprot"/>
</dbReference>
<evidence type="ECO:0000256" key="5">
    <source>
        <dbReference type="ARBA" id="ARBA00023049"/>
    </source>
</evidence>
<feature type="region of interest" description="Disordered" evidence="7">
    <location>
        <begin position="1"/>
        <end position="25"/>
    </location>
</feature>
<evidence type="ECO:0000256" key="6">
    <source>
        <dbReference type="RuleBase" id="RU003983"/>
    </source>
</evidence>
<dbReference type="InterPro" id="IPR001915">
    <property type="entry name" value="Peptidase_M48"/>
</dbReference>
<accession>A0A6S6U4H0</accession>
<evidence type="ECO:0000259" key="10">
    <source>
        <dbReference type="Pfam" id="PF23368"/>
    </source>
</evidence>
<dbReference type="Pfam" id="PF01435">
    <property type="entry name" value="Peptidase_M48"/>
    <property type="match status" value="1"/>
</dbReference>
<dbReference type="GO" id="GO:0051603">
    <property type="term" value="P:proteolysis involved in protein catabolic process"/>
    <property type="evidence" value="ECO:0007669"/>
    <property type="project" value="TreeGrafter"/>
</dbReference>
<dbReference type="InterPro" id="IPR055518">
    <property type="entry name" value="DUF7092"/>
</dbReference>
<keyword evidence="4 6" id="KW-0862">Zinc</keyword>
<organism evidence="11">
    <name type="scientific">uncultured Thiotrichaceae bacterium</name>
    <dbReference type="NCBI Taxonomy" id="298394"/>
    <lineage>
        <taxon>Bacteria</taxon>
        <taxon>Pseudomonadati</taxon>
        <taxon>Pseudomonadota</taxon>
        <taxon>Gammaproteobacteria</taxon>
        <taxon>Thiotrichales</taxon>
        <taxon>Thiotrichaceae</taxon>
        <taxon>environmental samples</taxon>
    </lineage>
</organism>
<dbReference type="PANTHER" id="PTHR22726">
    <property type="entry name" value="METALLOENDOPEPTIDASE OMA1"/>
    <property type="match status" value="1"/>
</dbReference>
<feature type="transmembrane region" description="Helical" evidence="8">
    <location>
        <begin position="99"/>
        <end position="119"/>
    </location>
</feature>
<feature type="compositionally biased region" description="Polar residues" evidence="7">
    <location>
        <begin position="9"/>
        <end position="25"/>
    </location>
</feature>
<keyword evidence="5 6" id="KW-0482">Metalloprotease</keyword>
<reference evidence="11" key="1">
    <citation type="submission" date="2020-01" db="EMBL/GenBank/DDBJ databases">
        <authorList>
            <person name="Meier V. D."/>
            <person name="Meier V D."/>
        </authorList>
    </citation>
    <scope>NUCLEOTIDE SEQUENCE</scope>
    <source>
        <strain evidence="11">HLG_WM_MAG_09</strain>
    </source>
</reference>
<evidence type="ECO:0000256" key="3">
    <source>
        <dbReference type="ARBA" id="ARBA00022801"/>
    </source>
</evidence>
<keyword evidence="3 6" id="KW-0378">Hydrolase</keyword>
<dbReference type="Gene3D" id="3.30.2010.10">
    <property type="entry name" value="Metalloproteases ('zincins'), catalytic domain"/>
    <property type="match status" value="1"/>
</dbReference>
<evidence type="ECO:0000256" key="1">
    <source>
        <dbReference type="ARBA" id="ARBA00022670"/>
    </source>
</evidence>
<keyword evidence="1 6" id="KW-0645">Protease</keyword>
<sequence length="357" mass="39745">MIISGNWFPPNSASHQPATLNTDSSGVSVRNDTEQLWQGNADSINVSSRVGNIPRKLTLANGSVFSTGDNDAVDQWLKQNNHSAHKAGILHVLESRWRWVFASLLTTLLLVILSFGWGLPWASERIAKSLPVAVNESLASGTLATLDKVLFEPTKTSPAKQQALRRHLKENLLPDDKQGFTFNLHFRHMHGGNNEDGLANAFALPSGDIVITDRLMTLAENQDEIDAILLHEIGHVLHRHSMRQVIQSSTITVALILVTGDISAIEEWTVALPGFLLESSYSRDFESEADHYAFERMLANNKDPANFGSMLSRMTKDVSSDSTLNTDWLKYISSHPASEERIKQAESYSERYKHQPH</sequence>
<evidence type="ECO:0000256" key="8">
    <source>
        <dbReference type="SAM" id="Phobius"/>
    </source>
</evidence>
<name>A0A6S6U4H0_9GAMM</name>
<comment type="cofactor">
    <cofactor evidence="6">
        <name>Zn(2+)</name>
        <dbReference type="ChEBI" id="CHEBI:29105"/>
    </cofactor>
    <text evidence="6">Binds 1 zinc ion per subunit.</text>
</comment>
<proteinExistence type="inferred from homology"/>
<evidence type="ECO:0000313" key="11">
    <source>
        <dbReference type="EMBL" id="CAA6826594.1"/>
    </source>
</evidence>
<evidence type="ECO:0000259" key="9">
    <source>
        <dbReference type="Pfam" id="PF01435"/>
    </source>
</evidence>
<evidence type="ECO:0000256" key="4">
    <source>
        <dbReference type="ARBA" id="ARBA00022833"/>
    </source>
</evidence>
<protein>
    <submittedName>
        <fullName evidence="11">Uncharacterized protein</fullName>
    </submittedName>
</protein>
<dbReference type="GO" id="GO:0046872">
    <property type="term" value="F:metal ion binding"/>
    <property type="evidence" value="ECO:0007669"/>
    <property type="project" value="UniProtKB-KW"/>
</dbReference>
<feature type="domain" description="Peptidase M48" evidence="9">
    <location>
        <begin position="194"/>
        <end position="347"/>
    </location>
</feature>